<keyword evidence="2" id="KW-1133">Transmembrane helix</keyword>
<accession>A0ABP8VPZ9</accession>
<proteinExistence type="predicted"/>
<evidence type="ECO:0000313" key="3">
    <source>
        <dbReference type="EMBL" id="GAA4668515.1"/>
    </source>
</evidence>
<keyword evidence="2" id="KW-0472">Membrane</keyword>
<keyword evidence="4" id="KW-1185">Reference proteome</keyword>
<name>A0ABP8VPZ9_9ACTN</name>
<dbReference type="Proteomes" id="UP001500621">
    <property type="component" value="Unassembled WGS sequence"/>
</dbReference>
<evidence type="ECO:0008006" key="5">
    <source>
        <dbReference type="Google" id="ProtNLM"/>
    </source>
</evidence>
<dbReference type="RefSeq" id="WP_345262038.1">
    <property type="nucleotide sequence ID" value="NZ_BAABIM010000001.1"/>
</dbReference>
<feature type="region of interest" description="Disordered" evidence="1">
    <location>
        <begin position="1"/>
        <end position="21"/>
    </location>
</feature>
<protein>
    <recommendedName>
        <fullName evidence="5">Tat pathway signal sequence domain protein</fullName>
    </recommendedName>
</protein>
<evidence type="ECO:0000256" key="2">
    <source>
        <dbReference type="SAM" id="Phobius"/>
    </source>
</evidence>
<dbReference type="EMBL" id="BAABIM010000001">
    <property type="protein sequence ID" value="GAA4668515.1"/>
    <property type="molecule type" value="Genomic_DNA"/>
</dbReference>
<sequence length="233" mass="24997">MTQIADASPQEVPQEADAPRGRPREWWWRIAGVLALAAVLGGGWWWTASEAASNEVLIRFAGDRACRGTEVLPAAPDPDGSDEWLPARIVAREGMQCTVTVEVVNGSERTLTLQHADASFVGQDTGTVVAMRPEMTSPGEEPTTGPGPDDTSGFQLDVRIDLLDQVVEPGATRTFAIELEHHPEGCSGGGGGTFSVRGWPRVTYSVLGRSLTRPAADTFAFRQQGPTPGCRRM</sequence>
<feature type="compositionally biased region" description="Low complexity" evidence="1">
    <location>
        <begin position="136"/>
        <end position="152"/>
    </location>
</feature>
<feature type="region of interest" description="Disordered" evidence="1">
    <location>
        <begin position="133"/>
        <end position="152"/>
    </location>
</feature>
<feature type="transmembrane region" description="Helical" evidence="2">
    <location>
        <begin position="26"/>
        <end position="46"/>
    </location>
</feature>
<comment type="caution">
    <text evidence="3">The sequence shown here is derived from an EMBL/GenBank/DDBJ whole genome shotgun (WGS) entry which is preliminary data.</text>
</comment>
<evidence type="ECO:0000256" key="1">
    <source>
        <dbReference type="SAM" id="MobiDB-lite"/>
    </source>
</evidence>
<keyword evidence="2" id="KW-0812">Transmembrane</keyword>
<gene>
    <name evidence="3" type="ORF">GCM10023226_00590</name>
</gene>
<organism evidence="3 4">
    <name type="scientific">Nocardioides nanhaiensis</name>
    <dbReference type="NCBI Taxonomy" id="1476871"/>
    <lineage>
        <taxon>Bacteria</taxon>
        <taxon>Bacillati</taxon>
        <taxon>Actinomycetota</taxon>
        <taxon>Actinomycetes</taxon>
        <taxon>Propionibacteriales</taxon>
        <taxon>Nocardioidaceae</taxon>
        <taxon>Nocardioides</taxon>
    </lineage>
</organism>
<evidence type="ECO:0000313" key="4">
    <source>
        <dbReference type="Proteomes" id="UP001500621"/>
    </source>
</evidence>
<reference evidence="4" key="1">
    <citation type="journal article" date="2019" name="Int. J. Syst. Evol. Microbiol.">
        <title>The Global Catalogue of Microorganisms (GCM) 10K type strain sequencing project: providing services to taxonomists for standard genome sequencing and annotation.</title>
        <authorList>
            <consortium name="The Broad Institute Genomics Platform"/>
            <consortium name="The Broad Institute Genome Sequencing Center for Infectious Disease"/>
            <person name="Wu L."/>
            <person name="Ma J."/>
        </authorList>
    </citation>
    <scope>NUCLEOTIDE SEQUENCE [LARGE SCALE GENOMIC DNA]</scope>
    <source>
        <strain evidence="4">JCM 18127</strain>
    </source>
</reference>